<dbReference type="KEGG" id="bpor:BPO_0107"/>
<organism evidence="1 2">
    <name type="scientific">Bergeyella porcorum</name>
    <dbReference type="NCBI Taxonomy" id="1735111"/>
    <lineage>
        <taxon>Bacteria</taxon>
        <taxon>Pseudomonadati</taxon>
        <taxon>Bacteroidota</taxon>
        <taxon>Flavobacteriia</taxon>
        <taxon>Flavobacteriales</taxon>
        <taxon>Weeksellaceae</taxon>
        <taxon>Bergeyella</taxon>
    </lineage>
</organism>
<evidence type="ECO:0000313" key="2">
    <source>
        <dbReference type="Proteomes" id="UP001432059"/>
    </source>
</evidence>
<reference evidence="1" key="1">
    <citation type="submission" date="2023-10" db="EMBL/GenBank/DDBJ databases">
        <title>Characterization and whole genome sequencing of a novel strain of Bergeyella porcorum QD2021 isolated from pig.</title>
        <authorList>
            <person name="Liu G."/>
            <person name="Chen C."/>
            <person name="Han X."/>
        </authorList>
    </citation>
    <scope>NUCLEOTIDE SEQUENCE</scope>
    <source>
        <strain evidence="1">QD2021</strain>
    </source>
</reference>
<proteinExistence type="predicted"/>
<accession>A0AAU0EZH0</accession>
<sequence length="177" mass="19814">METTALQLFKDHQDKTRILISSESGMARLVLHILDFCGISTDYILDNGEKNIQNNDFLIFESRHSDVALFHPNVVLLSSASELSIPDLLNSITGGGVLVYPENNENINAALESVENYFRRLPYASTNPIGDTIETPMGIIPISFAKHPMAEHLEGVRLLVQQLSVMEEDFYEALMTF</sequence>
<keyword evidence="2" id="KW-1185">Reference proteome</keyword>
<dbReference type="RefSeq" id="WP_327984468.1">
    <property type="nucleotide sequence ID" value="NZ_CP136426.1"/>
</dbReference>
<dbReference type="Proteomes" id="UP001432059">
    <property type="component" value="Chromosome"/>
</dbReference>
<protein>
    <submittedName>
        <fullName evidence="1">Uncharacterized protein</fullName>
    </submittedName>
</protein>
<dbReference type="AlphaFoldDB" id="A0AAU0EZH0"/>
<evidence type="ECO:0000313" key="1">
    <source>
        <dbReference type="EMBL" id="WOC50754.1"/>
    </source>
</evidence>
<gene>
    <name evidence="1" type="ORF">BPO_0107</name>
</gene>
<name>A0AAU0EZH0_9FLAO</name>
<dbReference type="EMBL" id="CP136426">
    <property type="protein sequence ID" value="WOC50754.1"/>
    <property type="molecule type" value="Genomic_DNA"/>
</dbReference>